<evidence type="ECO:0000313" key="2">
    <source>
        <dbReference type="Proteomes" id="UP000383932"/>
    </source>
</evidence>
<dbReference type="Proteomes" id="UP000383932">
    <property type="component" value="Unassembled WGS sequence"/>
</dbReference>
<accession>A0A5N5QSP9</accession>
<comment type="caution">
    <text evidence="1">The sequence shown here is derived from an EMBL/GenBank/DDBJ whole genome shotgun (WGS) entry which is preliminary data.</text>
</comment>
<organism evidence="1 2">
    <name type="scientific">Ceratobasidium theobromae</name>
    <dbReference type="NCBI Taxonomy" id="1582974"/>
    <lineage>
        <taxon>Eukaryota</taxon>
        <taxon>Fungi</taxon>
        <taxon>Dikarya</taxon>
        <taxon>Basidiomycota</taxon>
        <taxon>Agaricomycotina</taxon>
        <taxon>Agaricomycetes</taxon>
        <taxon>Cantharellales</taxon>
        <taxon>Ceratobasidiaceae</taxon>
        <taxon>Ceratobasidium</taxon>
    </lineage>
</organism>
<dbReference type="EMBL" id="SSOP01000016">
    <property type="protein sequence ID" value="KAB5594760.1"/>
    <property type="molecule type" value="Genomic_DNA"/>
</dbReference>
<reference evidence="1 2" key="1">
    <citation type="journal article" date="2019" name="Fungal Biol. Biotechnol.">
        <title>Draft genome sequence of fastidious pathogen Ceratobasidium theobromae, which causes vascular-streak dieback in Theobroma cacao.</title>
        <authorList>
            <person name="Ali S.S."/>
            <person name="Asman A."/>
            <person name="Shao J."/>
            <person name="Firmansyah A.P."/>
            <person name="Susilo A.W."/>
            <person name="Rosmana A."/>
            <person name="McMahon P."/>
            <person name="Junaid M."/>
            <person name="Guest D."/>
            <person name="Kheng T.Y."/>
            <person name="Meinhardt L.W."/>
            <person name="Bailey B.A."/>
        </authorList>
    </citation>
    <scope>NUCLEOTIDE SEQUENCE [LARGE SCALE GENOMIC DNA]</scope>
    <source>
        <strain evidence="1 2">CT2</strain>
    </source>
</reference>
<dbReference type="AlphaFoldDB" id="A0A5N5QSP9"/>
<evidence type="ECO:0000313" key="1">
    <source>
        <dbReference type="EMBL" id="KAB5594760.1"/>
    </source>
</evidence>
<sequence length="94" mass="10200">MKIHPTCYTSQFEATTSSTAQTARADNDNPATTRFSQLDFCETPRFPLLHALDDLHGIFGIGVNKRLVKPGDLILDIPTNTDSTGINVPVDIAA</sequence>
<proteinExistence type="predicted"/>
<protein>
    <submittedName>
        <fullName evidence="1">Uncharacterized protein</fullName>
    </submittedName>
</protein>
<gene>
    <name evidence="1" type="ORF">CTheo_1739</name>
</gene>
<keyword evidence="2" id="KW-1185">Reference proteome</keyword>
<name>A0A5N5QSP9_9AGAM</name>